<keyword evidence="1" id="KW-0812">Transmembrane</keyword>
<dbReference type="RefSeq" id="WP_085641672.1">
    <property type="nucleotide sequence ID" value="NZ_JFKC01000055.1"/>
</dbReference>
<dbReference type="STRING" id="1123756.MGEO_20790"/>
<name>A0A1X4N7I5_9RHOB</name>
<keyword evidence="1" id="KW-0472">Membrane</keyword>
<feature type="transmembrane region" description="Helical" evidence="1">
    <location>
        <begin position="115"/>
        <end position="137"/>
    </location>
</feature>
<evidence type="ECO:0000313" key="3">
    <source>
        <dbReference type="Proteomes" id="UP000193926"/>
    </source>
</evidence>
<protein>
    <recommendedName>
        <fullName evidence="4">DUF2306 domain-containing protein</fullName>
    </recommendedName>
</protein>
<feature type="transmembrane region" description="Helical" evidence="1">
    <location>
        <begin position="192"/>
        <end position="209"/>
    </location>
</feature>
<evidence type="ECO:0000256" key="1">
    <source>
        <dbReference type="SAM" id="Phobius"/>
    </source>
</evidence>
<evidence type="ECO:0008006" key="4">
    <source>
        <dbReference type="Google" id="ProtNLM"/>
    </source>
</evidence>
<feature type="transmembrane region" description="Helical" evidence="1">
    <location>
        <begin position="48"/>
        <end position="69"/>
    </location>
</feature>
<feature type="transmembrane region" description="Helical" evidence="1">
    <location>
        <begin position="149"/>
        <end position="172"/>
    </location>
</feature>
<evidence type="ECO:0000313" key="2">
    <source>
        <dbReference type="EMBL" id="OSQ42158.1"/>
    </source>
</evidence>
<dbReference type="OrthoDB" id="8759010at2"/>
<keyword evidence="1" id="KW-1133">Transmembrane helix</keyword>
<comment type="caution">
    <text evidence="2">The sequence shown here is derived from an EMBL/GenBank/DDBJ whole genome shotgun (WGS) entry which is preliminary data.</text>
</comment>
<reference evidence="2 3" key="1">
    <citation type="submission" date="2014-03" db="EMBL/GenBank/DDBJ databases">
        <title>The draft genome sequence of Marivita geojedonensis KCTC 23882.</title>
        <authorList>
            <person name="Lai Q."/>
            <person name="Shao Z."/>
        </authorList>
    </citation>
    <scope>NUCLEOTIDE SEQUENCE [LARGE SCALE GENOMIC DNA]</scope>
    <source>
        <strain evidence="2 3">DPG-138</strain>
    </source>
</reference>
<feature type="transmembrane region" description="Helical" evidence="1">
    <location>
        <begin position="90"/>
        <end position="109"/>
    </location>
</feature>
<organism evidence="2 3">
    <name type="scientific">Marivita geojedonensis</name>
    <dbReference type="NCBI Taxonomy" id="1123756"/>
    <lineage>
        <taxon>Bacteria</taxon>
        <taxon>Pseudomonadati</taxon>
        <taxon>Pseudomonadota</taxon>
        <taxon>Alphaproteobacteria</taxon>
        <taxon>Rhodobacterales</taxon>
        <taxon>Roseobacteraceae</taxon>
        <taxon>Marivita</taxon>
    </lineage>
</organism>
<gene>
    <name evidence="2" type="ORF">MGEO_20790</name>
</gene>
<proteinExistence type="predicted"/>
<keyword evidence="3" id="KW-1185">Reference proteome</keyword>
<dbReference type="Proteomes" id="UP000193926">
    <property type="component" value="Unassembled WGS sequence"/>
</dbReference>
<dbReference type="AlphaFoldDB" id="A0A1X4N7I5"/>
<dbReference type="EMBL" id="JFKC01000055">
    <property type="protein sequence ID" value="OSQ42158.1"/>
    <property type="molecule type" value="Genomic_DNA"/>
</dbReference>
<accession>A0A1X4N7I5</accession>
<sequence>MRNALVSAGLIILALNVSWFVAYSAQLSVNGLFSDCPEDISRVFKNDAQIANIGILFHMMAGAFLTLGAPLQALPVVRNRWPKLHRKHGFVLFCLAIITGFGGLIYILLEGTIGGWWMSFWFATYGGLLVWCAVNTVRFAMSQDYDRHFAWATRLIVLAVGSWIFRMHYVVWFSITGGSGSNESLTGLFDRAQVVAFFMPYLLVAEFFLRRRKPNQIERD</sequence>